<dbReference type="InterPro" id="IPR014729">
    <property type="entry name" value="Rossmann-like_a/b/a_fold"/>
</dbReference>
<evidence type="ECO:0000256" key="1">
    <source>
        <dbReference type="ARBA" id="ARBA00005061"/>
    </source>
</evidence>
<keyword evidence="7 11" id="KW-0067">ATP-binding</keyword>
<proteinExistence type="inferred from homology"/>
<reference evidence="12 13" key="1">
    <citation type="submission" date="2015-11" db="EMBL/GenBank/DDBJ databases">
        <title>Exploring the genomic traits of fungus-feeding bacterial genus Collimonas.</title>
        <authorList>
            <person name="Song C."/>
            <person name="Schmidt R."/>
            <person name="de Jager V."/>
            <person name="Krzyzanowska D."/>
            <person name="Jongedijk E."/>
            <person name="Cankar K."/>
            <person name="Beekwilder J."/>
            <person name="van Veen A."/>
            <person name="de Boer W."/>
            <person name="van Veen J.A."/>
            <person name="Garbeva P."/>
        </authorList>
    </citation>
    <scope>NUCLEOTIDE SEQUENCE [LARGE SCALE GENOMIC DNA]</scope>
    <source>
        <strain evidence="12 13">Ter6</strain>
    </source>
</reference>
<dbReference type="Proteomes" id="UP000072421">
    <property type="component" value="Chromosome"/>
</dbReference>
<comment type="similarity">
    <text evidence="8 11">Belongs to the QueC family.</text>
</comment>
<dbReference type="Pfam" id="PF06508">
    <property type="entry name" value="QueC"/>
    <property type="match status" value="1"/>
</dbReference>
<evidence type="ECO:0000313" key="13">
    <source>
        <dbReference type="Proteomes" id="UP000072421"/>
    </source>
</evidence>
<keyword evidence="6 11" id="KW-0862">Zinc</keyword>
<protein>
    <recommendedName>
        <fullName evidence="9 11">7-cyano-7-deazaguanine synthase</fullName>
        <ecNumber evidence="9 11">6.3.4.20</ecNumber>
    </recommendedName>
    <alternativeName>
        <fullName evidence="11">7-cyano-7-carbaguanine synthase</fullName>
    </alternativeName>
    <alternativeName>
        <fullName evidence="11">PreQ(0) synthase</fullName>
    </alternativeName>
    <alternativeName>
        <fullName evidence="11">Queuosine biosynthesis protein QueC</fullName>
    </alternativeName>
</protein>
<dbReference type="GO" id="GO:0008616">
    <property type="term" value="P:tRNA queuosine(34) biosynthetic process"/>
    <property type="evidence" value="ECO:0007669"/>
    <property type="project" value="UniProtKB-UniRule"/>
</dbReference>
<dbReference type="InterPro" id="IPR018317">
    <property type="entry name" value="QueC"/>
</dbReference>
<evidence type="ECO:0000256" key="4">
    <source>
        <dbReference type="ARBA" id="ARBA00022741"/>
    </source>
</evidence>
<evidence type="ECO:0000256" key="3">
    <source>
        <dbReference type="ARBA" id="ARBA00022723"/>
    </source>
</evidence>
<feature type="binding site" evidence="11">
    <location>
        <position position="214"/>
    </location>
    <ligand>
        <name>Zn(2+)</name>
        <dbReference type="ChEBI" id="CHEBI:29105"/>
    </ligand>
</feature>
<dbReference type="GO" id="GO:0008270">
    <property type="term" value="F:zinc ion binding"/>
    <property type="evidence" value="ECO:0007669"/>
    <property type="project" value="UniProtKB-UniRule"/>
</dbReference>
<comment type="pathway">
    <text evidence="1 11">Purine metabolism; 7-cyano-7-deazaguanine biosynthesis.</text>
</comment>
<evidence type="ECO:0000256" key="5">
    <source>
        <dbReference type="ARBA" id="ARBA00022785"/>
    </source>
</evidence>
<dbReference type="CDD" id="cd01995">
    <property type="entry name" value="QueC-like"/>
    <property type="match status" value="1"/>
</dbReference>
<evidence type="ECO:0000256" key="2">
    <source>
        <dbReference type="ARBA" id="ARBA00022598"/>
    </source>
</evidence>
<dbReference type="PATRIC" id="fig|158899.10.peg.4834"/>
<dbReference type="OrthoDB" id="9789567at2"/>
<evidence type="ECO:0000256" key="7">
    <source>
        <dbReference type="ARBA" id="ARBA00022840"/>
    </source>
</evidence>
<evidence type="ECO:0000313" key="12">
    <source>
        <dbReference type="EMBL" id="AMO97476.1"/>
    </source>
</evidence>
<dbReference type="PANTHER" id="PTHR42914:SF1">
    <property type="entry name" value="7-CYANO-7-DEAZAGUANINE SYNTHASE"/>
    <property type="match status" value="1"/>
</dbReference>
<keyword evidence="4 11" id="KW-0547">Nucleotide-binding</keyword>
<dbReference type="PANTHER" id="PTHR42914">
    <property type="entry name" value="7-CYANO-7-DEAZAGUANINE SYNTHASE"/>
    <property type="match status" value="1"/>
</dbReference>
<comment type="catalytic activity">
    <reaction evidence="10 11">
        <text>7-carboxy-7-carbaguanine + NH4(+) + 2 ATP = 7-cyano-7-carbaguanine + 2 AMP + 2 diphosphate + 2 H(+)</text>
        <dbReference type="Rhea" id="RHEA:27982"/>
        <dbReference type="ChEBI" id="CHEBI:15378"/>
        <dbReference type="ChEBI" id="CHEBI:28938"/>
        <dbReference type="ChEBI" id="CHEBI:30616"/>
        <dbReference type="ChEBI" id="CHEBI:33019"/>
        <dbReference type="ChEBI" id="CHEBI:45075"/>
        <dbReference type="ChEBI" id="CHEBI:61036"/>
        <dbReference type="ChEBI" id="CHEBI:456215"/>
        <dbReference type="EC" id="6.3.4.20"/>
    </reaction>
</comment>
<evidence type="ECO:0000256" key="6">
    <source>
        <dbReference type="ARBA" id="ARBA00022833"/>
    </source>
</evidence>
<name>A0A127PI32_9BURK</name>
<evidence type="ECO:0000256" key="11">
    <source>
        <dbReference type="HAMAP-Rule" id="MF_01633"/>
    </source>
</evidence>
<evidence type="ECO:0000256" key="8">
    <source>
        <dbReference type="ARBA" id="ARBA00037993"/>
    </source>
</evidence>
<dbReference type="GO" id="GO:0016879">
    <property type="term" value="F:ligase activity, forming carbon-nitrogen bonds"/>
    <property type="evidence" value="ECO:0007669"/>
    <property type="project" value="UniProtKB-UniRule"/>
</dbReference>
<dbReference type="PIRSF" id="PIRSF006293">
    <property type="entry name" value="ExsB"/>
    <property type="match status" value="1"/>
</dbReference>
<dbReference type="Gene3D" id="3.40.50.620">
    <property type="entry name" value="HUPs"/>
    <property type="match status" value="1"/>
</dbReference>
<feature type="binding site" evidence="11">
    <location>
        <position position="217"/>
    </location>
    <ligand>
        <name>Zn(2+)</name>
        <dbReference type="ChEBI" id="CHEBI:29105"/>
    </ligand>
</feature>
<comment type="cofactor">
    <cofactor evidence="11">
        <name>Zn(2+)</name>
        <dbReference type="ChEBI" id="CHEBI:29105"/>
    </cofactor>
    <text evidence="11">Binds 1 zinc ion per subunit.</text>
</comment>
<dbReference type="EMBL" id="CP013232">
    <property type="protein sequence ID" value="AMO97476.1"/>
    <property type="molecule type" value="Genomic_DNA"/>
</dbReference>
<keyword evidence="5 11" id="KW-0671">Queuosine biosynthesis</keyword>
<dbReference type="UniPathway" id="UPA00391"/>
<keyword evidence="2 11" id="KW-0436">Ligase</keyword>
<evidence type="ECO:0000256" key="9">
    <source>
        <dbReference type="ARBA" id="ARBA00039149"/>
    </source>
</evidence>
<dbReference type="GO" id="GO:0005524">
    <property type="term" value="F:ATP binding"/>
    <property type="evidence" value="ECO:0007669"/>
    <property type="project" value="UniProtKB-UniRule"/>
</dbReference>
<feature type="binding site" evidence="11">
    <location>
        <position position="220"/>
    </location>
    <ligand>
        <name>Zn(2+)</name>
        <dbReference type="ChEBI" id="CHEBI:29105"/>
    </ligand>
</feature>
<organism evidence="12">
    <name type="scientific">Collimonas fungivorans</name>
    <dbReference type="NCBI Taxonomy" id="158899"/>
    <lineage>
        <taxon>Bacteria</taxon>
        <taxon>Pseudomonadati</taxon>
        <taxon>Pseudomonadota</taxon>
        <taxon>Betaproteobacteria</taxon>
        <taxon>Burkholderiales</taxon>
        <taxon>Oxalobacteraceae</taxon>
        <taxon>Collimonas</taxon>
    </lineage>
</organism>
<comment type="function">
    <text evidence="11">Catalyzes the ATP-dependent conversion of 7-carboxy-7-deazaguanine (CDG) to 7-cyano-7-deazaguanine (preQ(0)).</text>
</comment>
<dbReference type="EC" id="6.3.4.20" evidence="9 11"/>
<dbReference type="RefSeq" id="WP_061541786.1">
    <property type="nucleotide sequence ID" value="NZ_CP013232.1"/>
</dbReference>
<gene>
    <name evidence="11 12" type="primary">queC</name>
    <name evidence="12" type="ORF">CFter6_4902</name>
</gene>
<feature type="binding site" evidence="11">
    <location>
        <begin position="11"/>
        <end position="21"/>
    </location>
    <ligand>
        <name>ATP</name>
        <dbReference type="ChEBI" id="CHEBI:30616"/>
    </ligand>
</feature>
<accession>A0A127PI32</accession>
<feature type="binding site" evidence="11">
    <location>
        <position position="199"/>
    </location>
    <ligand>
        <name>Zn(2+)</name>
        <dbReference type="ChEBI" id="CHEBI:29105"/>
    </ligand>
</feature>
<keyword evidence="3 11" id="KW-0479">Metal-binding</keyword>
<dbReference type="NCBIfam" id="TIGR00364">
    <property type="entry name" value="7-cyano-7-deazaguanine synthase QueC"/>
    <property type="match status" value="1"/>
</dbReference>
<evidence type="ECO:0000256" key="10">
    <source>
        <dbReference type="ARBA" id="ARBA00047890"/>
    </source>
</evidence>
<dbReference type="AlphaFoldDB" id="A0A127PI32"/>
<sequence length="236" mass="25988">MTTPNGAIVLFSGGQDSTTCLAWALSRYERVETIGFDYGQRHAVELTVRPVLLQKIRAQFPQWAGKLGEDHLIDLSLISKISSTAMTEDVEIVMQENGLPNTFVPGRNLLFMTVAATVAYRRGLNVLVGGMCETDFSGYPDCRDDTMKALQVALNLGMATQLKVETPLMWIDKSETWKLAQDLGGDTLVDLIRADTHTCYLGQRGALHDWGYGCGTCPACALRARGYQQFRSTEGV</sequence>
<dbReference type="SUPFAM" id="SSF52402">
    <property type="entry name" value="Adenine nucleotide alpha hydrolases-like"/>
    <property type="match status" value="1"/>
</dbReference>
<dbReference type="HAMAP" id="MF_01633">
    <property type="entry name" value="QueC"/>
    <property type="match status" value="1"/>
</dbReference>